<organism evidence="2">
    <name type="scientific">freshwater metagenome</name>
    <dbReference type="NCBI Taxonomy" id="449393"/>
    <lineage>
        <taxon>unclassified sequences</taxon>
        <taxon>metagenomes</taxon>
        <taxon>ecological metagenomes</taxon>
    </lineage>
</organism>
<gene>
    <name evidence="2" type="ORF">UFOPK1493_01911</name>
</gene>
<feature type="compositionally biased region" description="Polar residues" evidence="1">
    <location>
        <begin position="147"/>
        <end position="165"/>
    </location>
</feature>
<dbReference type="EMBL" id="CAEZSR010000066">
    <property type="protein sequence ID" value="CAB4563102.1"/>
    <property type="molecule type" value="Genomic_DNA"/>
</dbReference>
<dbReference type="AlphaFoldDB" id="A0A6J6DG74"/>
<feature type="region of interest" description="Disordered" evidence="1">
    <location>
        <begin position="143"/>
        <end position="165"/>
    </location>
</feature>
<sequence length="165" mass="16921">MNRNVIEPAATIAGRSSGRVTSRVARQGVAPSSRAADTRSAGSCDHMPPTTRTTTETLKNTWASTTAVAEVSSDAGSSDTNAAPTTTVGSRNGTVRSATSRRRPGKSQRATRYAGPMPATSVAAVLTAACHVVNQSTCARLRRPRVSPSTLPSTTVATSVATGHA</sequence>
<proteinExistence type="predicted"/>
<feature type="compositionally biased region" description="Polar residues" evidence="1">
    <location>
        <begin position="74"/>
        <end position="98"/>
    </location>
</feature>
<protein>
    <submittedName>
        <fullName evidence="2">Unannotated protein</fullName>
    </submittedName>
</protein>
<evidence type="ECO:0000256" key="1">
    <source>
        <dbReference type="SAM" id="MobiDB-lite"/>
    </source>
</evidence>
<reference evidence="2" key="1">
    <citation type="submission" date="2020-05" db="EMBL/GenBank/DDBJ databases">
        <authorList>
            <person name="Chiriac C."/>
            <person name="Salcher M."/>
            <person name="Ghai R."/>
            <person name="Kavagutti S V."/>
        </authorList>
    </citation>
    <scope>NUCLEOTIDE SEQUENCE</scope>
</reference>
<feature type="region of interest" description="Disordered" evidence="1">
    <location>
        <begin position="70"/>
        <end position="115"/>
    </location>
</feature>
<feature type="region of interest" description="Disordered" evidence="1">
    <location>
        <begin position="14"/>
        <end position="53"/>
    </location>
</feature>
<accession>A0A6J6DG74</accession>
<evidence type="ECO:0000313" key="2">
    <source>
        <dbReference type="EMBL" id="CAB4563102.1"/>
    </source>
</evidence>
<name>A0A6J6DG74_9ZZZZ</name>